<evidence type="ECO:0000259" key="3">
    <source>
        <dbReference type="Pfam" id="PF00004"/>
    </source>
</evidence>
<keyword evidence="2" id="KW-1133">Transmembrane helix</keyword>
<keyword evidence="2" id="KW-0812">Transmembrane</keyword>
<dbReference type="InterPro" id="IPR003960">
    <property type="entry name" value="ATPase_AAA_CS"/>
</dbReference>
<dbReference type="InterPro" id="IPR027417">
    <property type="entry name" value="P-loop_NTPase"/>
</dbReference>
<proteinExistence type="inferred from homology"/>
<organism evidence="5 6">
    <name type="scientific">Brassica napus</name>
    <name type="common">Rape</name>
    <dbReference type="NCBI Taxonomy" id="3708"/>
    <lineage>
        <taxon>Eukaryota</taxon>
        <taxon>Viridiplantae</taxon>
        <taxon>Streptophyta</taxon>
        <taxon>Embryophyta</taxon>
        <taxon>Tracheophyta</taxon>
        <taxon>Spermatophyta</taxon>
        <taxon>Magnoliopsida</taxon>
        <taxon>eudicotyledons</taxon>
        <taxon>Gunneridae</taxon>
        <taxon>Pentapetalae</taxon>
        <taxon>rosids</taxon>
        <taxon>malvids</taxon>
        <taxon>Brassicales</taxon>
        <taxon>Brassicaceae</taxon>
        <taxon>Brassiceae</taxon>
        <taxon>Brassica</taxon>
    </lineage>
</organism>
<feature type="transmembrane region" description="Helical" evidence="2">
    <location>
        <begin position="21"/>
        <end position="43"/>
    </location>
</feature>
<evidence type="ECO:0000256" key="2">
    <source>
        <dbReference type="SAM" id="Phobius"/>
    </source>
</evidence>
<feature type="domain" description="ATPase AAA-type core" evidence="3">
    <location>
        <begin position="64"/>
        <end position="141"/>
    </location>
</feature>
<protein>
    <recommendedName>
        <fullName evidence="7">ATPase AAA-type core domain-containing protein</fullName>
    </recommendedName>
</protein>
<dbReference type="PROSITE" id="PS00674">
    <property type="entry name" value="AAA"/>
    <property type="match status" value="1"/>
</dbReference>
<dbReference type="Pfam" id="PF25568">
    <property type="entry name" value="AAA_lid_At3g28540"/>
    <property type="match status" value="1"/>
</dbReference>
<dbReference type="Gene3D" id="3.40.50.300">
    <property type="entry name" value="P-loop containing nucleotide triphosphate hydrolases"/>
    <property type="match status" value="1"/>
</dbReference>
<dbReference type="InterPro" id="IPR003959">
    <property type="entry name" value="ATPase_AAA_core"/>
</dbReference>
<gene>
    <name evidence="5" type="ORF">HID58_089386</name>
</gene>
<dbReference type="Proteomes" id="UP000824890">
    <property type="component" value="Unassembled WGS sequence"/>
</dbReference>
<evidence type="ECO:0000313" key="6">
    <source>
        <dbReference type="Proteomes" id="UP000824890"/>
    </source>
</evidence>
<evidence type="ECO:0000256" key="1">
    <source>
        <dbReference type="RuleBase" id="RU003651"/>
    </source>
</evidence>
<name>A0ABQ7XYX0_BRANA</name>
<keyword evidence="1" id="KW-0547">Nucleotide-binding</keyword>
<dbReference type="EMBL" id="JAGKQM010000019">
    <property type="protein sequence ID" value="KAH0861125.1"/>
    <property type="molecule type" value="Genomic_DNA"/>
</dbReference>
<accession>A0ABQ7XYX0</accession>
<comment type="similarity">
    <text evidence="1">Belongs to the AAA ATPase family.</text>
</comment>
<dbReference type="SUPFAM" id="SSF52540">
    <property type="entry name" value="P-loop containing nucleoside triphosphate hydrolases"/>
    <property type="match status" value="1"/>
</dbReference>
<dbReference type="Pfam" id="PF00004">
    <property type="entry name" value="AAA"/>
    <property type="match status" value="1"/>
</dbReference>
<evidence type="ECO:0000259" key="4">
    <source>
        <dbReference type="Pfam" id="PF25568"/>
    </source>
</evidence>
<keyword evidence="2" id="KW-0472">Membrane</keyword>
<sequence length="235" mass="27042">MKALHANYPTHQTQHKSLLMMMGDTMGTFGSSMASLFFFWATFQQIFPEHLKIAIKEFLLSTIQQLSFLRKLLTATSSRSIIVIEDIDCSVDLTGKRRKRDDGIWSACGQERIIIFTTNHIEKLDPALIRRGRMDMHIELSYCSFEAFKVLAKNYLDVDSHLLFGEIESLLKETKIAPADVAEKLMAKNHKVEVDGSLKDLVESLERRKKHQRGHGDDHKKKFGGKKLKIFRELF</sequence>
<dbReference type="InterPro" id="IPR058017">
    <property type="entry name" value="At3g28540-like_C"/>
</dbReference>
<evidence type="ECO:0000313" key="5">
    <source>
        <dbReference type="EMBL" id="KAH0861125.1"/>
    </source>
</evidence>
<dbReference type="Gene3D" id="6.10.280.40">
    <property type="match status" value="1"/>
</dbReference>
<keyword evidence="1" id="KW-0067">ATP-binding</keyword>
<dbReference type="InterPro" id="IPR050747">
    <property type="entry name" value="Mitochondrial_chaperone_BCS1"/>
</dbReference>
<feature type="domain" description="AAA+ ATPase At3g28540-like C-terminal" evidence="4">
    <location>
        <begin position="143"/>
        <end position="212"/>
    </location>
</feature>
<keyword evidence="6" id="KW-1185">Reference proteome</keyword>
<evidence type="ECO:0008006" key="7">
    <source>
        <dbReference type="Google" id="ProtNLM"/>
    </source>
</evidence>
<dbReference type="PANTHER" id="PTHR23070">
    <property type="entry name" value="BCS1 AAA-TYPE ATPASE"/>
    <property type="match status" value="1"/>
</dbReference>
<comment type="caution">
    <text evidence="5">The sequence shown here is derived from an EMBL/GenBank/DDBJ whole genome shotgun (WGS) entry which is preliminary data.</text>
</comment>
<reference evidence="5 6" key="1">
    <citation type="submission" date="2021-05" db="EMBL/GenBank/DDBJ databases">
        <title>Genome Assembly of Synthetic Allotetraploid Brassica napus Reveals Homoeologous Exchanges between Subgenomes.</title>
        <authorList>
            <person name="Davis J.T."/>
        </authorList>
    </citation>
    <scope>NUCLEOTIDE SEQUENCE [LARGE SCALE GENOMIC DNA]</scope>
    <source>
        <strain evidence="6">cv. Da-Ae</strain>
        <tissue evidence="5">Seedling</tissue>
    </source>
</reference>